<evidence type="ECO:0000313" key="2">
    <source>
        <dbReference type="EMBL" id="KYO48336.1"/>
    </source>
</evidence>
<organism evidence="2 3">
    <name type="scientific">Alligator mississippiensis</name>
    <name type="common">American alligator</name>
    <dbReference type="NCBI Taxonomy" id="8496"/>
    <lineage>
        <taxon>Eukaryota</taxon>
        <taxon>Metazoa</taxon>
        <taxon>Chordata</taxon>
        <taxon>Craniata</taxon>
        <taxon>Vertebrata</taxon>
        <taxon>Euteleostomi</taxon>
        <taxon>Archelosauria</taxon>
        <taxon>Archosauria</taxon>
        <taxon>Crocodylia</taxon>
        <taxon>Alligatoridae</taxon>
        <taxon>Alligatorinae</taxon>
        <taxon>Alligator</taxon>
    </lineage>
</organism>
<dbReference type="AlphaFoldDB" id="A0A151PGV6"/>
<dbReference type="EMBL" id="AKHW03000227">
    <property type="protein sequence ID" value="KYO48336.1"/>
    <property type="molecule type" value="Genomic_DNA"/>
</dbReference>
<name>A0A151PGV6_ALLMI</name>
<accession>A0A151PGV6</accession>
<evidence type="ECO:0000256" key="1">
    <source>
        <dbReference type="SAM" id="MobiDB-lite"/>
    </source>
</evidence>
<protein>
    <submittedName>
        <fullName evidence="2">Uncharacterized protein</fullName>
    </submittedName>
</protein>
<reference evidence="2 3" key="1">
    <citation type="journal article" date="2012" name="Genome Biol.">
        <title>Sequencing three crocodilian genomes to illuminate the evolution of archosaurs and amniotes.</title>
        <authorList>
            <person name="St John J.A."/>
            <person name="Braun E.L."/>
            <person name="Isberg S.R."/>
            <person name="Miles L.G."/>
            <person name="Chong A.Y."/>
            <person name="Gongora J."/>
            <person name="Dalzell P."/>
            <person name="Moran C."/>
            <person name="Bed'hom B."/>
            <person name="Abzhanov A."/>
            <person name="Burgess S.C."/>
            <person name="Cooksey A.M."/>
            <person name="Castoe T.A."/>
            <person name="Crawford N.G."/>
            <person name="Densmore L.D."/>
            <person name="Drew J.C."/>
            <person name="Edwards S.V."/>
            <person name="Faircloth B.C."/>
            <person name="Fujita M.K."/>
            <person name="Greenwold M.J."/>
            <person name="Hoffmann F.G."/>
            <person name="Howard J.M."/>
            <person name="Iguchi T."/>
            <person name="Janes D.E."/>
            <person name="Khan S.Y."/>
            <person name="Kohno S."/>
            <person name="de Koning A.J."/>
            <person name="Lance S.L."/>
            <person name="McCarthy F.M."/>
            <person name="McCormack J.E."/>
            <person name="Merchant M.E."/>
            <person name="Peterson D.G."/>
            <person name="Pollock D.D."/>
            <person name="Pourmand N."/>
            <person name="Raney B.J."/>
            <person name="Roessler K.A."/>
            <person name="Sanford J.R."/>
            <person name="Sawyer R.H."/>
            <person name="Schmidt C.J."/>
            <person name="Triplett E.W."/>
            <person name="Tuberville T.D."/>
            <person name="Venegas-Anaya M."/>
            <person name="Howard J.T."/>
            <person name="Jarvis E.D."/>
            <person name="Guillette L.J.Jr."/>
            <person name="Glenn T.C."/>
            <person name="Green R.E."/>
            <person name="Ray D.A."/>
        </authorList>
    </citation>
    <scope>NUCLEOTIDE SEQUENCE [LARGE SCALE GENOMIC DNA]</scope>
    <source>
        <strain evidence="2">KSC_2009_1</strain>
    </source>
</reference>
<evidence type="ECO:0000313" key="3">
    <source>
        <dbReference type="Proteomes" id="UP000050525"/>
    </source>
</evidence>
<sequence length="70" mass="7811">MVGEFGGGQRDNRSPPWGSMKPGNARCLQFGSRRHVSGHSKPGSHYSALQWLTKSMIGQDGKRCFTFSRR</sequence>
<dbReference type="Proteomes" id="UP000050525">
    <property type="component" value="Unassembled WGS sequence"/>
</dbReference>
<comment type="caution">
    <text evidence="2">The sequence shown here is derived from an EMBL/GenBank/DDBJ whole genome shotgun (WGS) entry which is preliminary data.</text>
</comment>
<proteinExistence type="predicted"/>
<feature type="region of interest" description="Disordered" evidence="1">
    <location>
        <begin position="1"/>
        <end position="25"/>
    </location>
</feature>
<gene>
    <name evidence="2" type="ORF">Y1Q_0024700</name>
</gene>
<keyword evidence="3" id="KW-1185">Reference proteome</keyword>